<reference evidence="1 2" key="1">
    <citation type="submission" date="2020-08" db="EMBL/GenBank/DDBJ databases">
        <title>Genomic Encyclopedia of Type Strains, Phase IV (KMG-IV): sequencing the most valuable type-strain genomes for metagenomic binning, comparative biology and taxonomic classification.</title>
        <authorList>
            <person name="Goeker M."/>
        </authorList>
    </citation>
    <scope>NUCLEOTIDE SEQUENCE [LARGE SCALE GENOMIC DNA]</scope>
    <source>
        <strain evidence="1 2">DSM 11590</strain>
    </source>
</reference>
<evidence type="ECO:0000313" key="2">
    <source>
        <dbReference type="Proteomes" id="UP000544872"/>
    </source>
</evidence>
<dbReference type="EMBL" id="JACIIX010000033">
    <property type="protein sequence ID" value="MBB6212520.1"/>
    <property type="molecule type" value="Genomic_DNA"/>
</dbReference>
<proteinExistence type="predicted"/>
<dbReference type="Proteomes" id="UP000544872">
    <property type="component" value="Unassembled WGS sequence"/>
</dbReference>
<comment type="caution">
    <text evidence="1">The sequence shown here is derived from an EMBL/GenBank/DDBJ whole genome shotgun (WGS) entry which is preliminary data.</text>
</comment>
<gene>
    <name evidence="1" type="ORF">FHS48_003976</name>
</gene>
<keyword evidence="2" id="KW-1185">Reference proteome</keyword>
<name>A0A7X0DNZ8_NOVIT</name>
<organism evidence="1 2">
    <name type="scientific">Novispirillum itersonii</name>
    <name type="common">Aquaspirillum itersonii</name>
    <dbReference type="NCBI Taxonomy" id="189"/>
    <lineage>
        <taxon>Bacteria</taxon>
        <taxon>Pseudomonadati</taxon>
        <taxon>Pseudomonadota</taxon>
        <taxon>Alphaproteobacteria</taxon>
        <taxon>Rhodospirillales</taxon>
        <taxon>Novispirillaceae</taxon>
        <taxon>Novispirillum</taxon>
    </lineage>
</organism>
<dbReference type="RefSeq" id="WP_184266701.1">
    <property type="nucleotide sequence ID" value="NZ_JACIIX010000033.1"/>
</dbReference>
<sequence>MEFRIVANRVKLYRSTEGRRQQIGSFPASATALEDVPPGTVASLQPEELKQLQAWLKGAPVRLAKQAHADLLRQLDWLLAHPDALNSSQRAELANRLADAAKRFSFQL</sequence>
<protein>
    <submittedName>
        <fullName evidence="1">Uncharacterized protein</fullName>
    </submittedName>
</protein>
<evidence type="ECO:0000313" key="1">
    <source>
        <dbReference type="EMBL" id="MBB6212520.1"/>
    </source>
</evidence>
<accession>A0A7X0DNZ8</accession>
<dbReference type="AlphaFoldDB" id="A0A7X0DNZ8"/>